<dbReference type="InterPro" id="IPR008928">
    <property type="entry name" value="6-hairpin_glycosidase_sf"/>
</dbReference>
<accession>A0A5C5U8C4</accession>
<reference evidence="3 4" key="1">
    <citation type="submission" date="2019-07" db="EMBL/GenBank/DDBJ databases">
        <title>Luteimonas sp. YD-1 nov., isolated from acidic soil.</title>
        <authorList>
            <person name="Zhou J."/>
        </authorList>
    </citation>
    <scope>NUCLEOTIDE SEQUENCE [LARGE SCALE GENOMIC DNA]</scope>
    <source>
        <strain evidence="3 4">YD-1</strain>
    </source>
</reference>
<dbReference type="OrthoDB" id="9763537at2"/>
<dbReference type="Gene3D" id="2.60.120.260">
    <property type="entry name" value="Galactose-binding domain-like"/>
    <property type="match status" value="1"/>
</dbReference>
<protein>
    <submittedName>
        <fullName evidence="3">Coagulation factor 5/8 type domain-containing protein</fullName>
    </submittedName>
</protein>
<dbReference type="Pfam" id="PF17389">
    <property type="entry name" value="Bac_rhamnosid6H"/>
    <property type="match status" value="1"/>
</dbReference>
<dbReference type="InterPro" id="IPR008979">
    <property type="entry name" value="Galactose-bd-like_sf"/>
</dbReference>
<evidence type="ECO:0000313" key="4">
    <source>
        <dbReference type="Proteomes" id="UP000315949"/>
    </source>
</evidence>
<evidence type="ECO:0000256" key="1">
    <source>
        <dbReference type="SAM" id="MobiDB-lite"/>
    </source>
</evidence>
<proteinExistence type="predicted"/>
<name>A0A5C5U8C4_9GAMM</name>
<dbReference type="SUPFAM" id="SSF48208">
    <property type="entry name" value="Six-hairpin glycosidases"/>
    <property type="match status" value="1"/>
</dbReference>
<dbReference type="InterPro" id="IPR012341">
    <property type="entry name" value="6hp_glycosidase-like_sf"/>
</dbReference>
<dbReference type="PROSITE" id="PS50022">
    <property type="entry name" value="FA58C_3"/>
    <property type="match status" value="1"/>
</dbReference>
<sequence>MPALAMQEEPDAHASAPEPRLLDGFEDASPWRVVASDQVLGQLRTGAGAEGRALCLDYDFNGVSGHVGIQRDLPLALPPDYRFSFQLRGDSPDNDLQFKLVDASGDNVWWVNRPRHAFPRQWTTVQYRRRHVEKAWGPDPDPVLREAARLEFTIASHAGGRGSVCFDQLVLEALPGDDDGPLRATALATAGEAGLAVDGLMATAWRAGQGVLPQRLVLDLGRPREFGGLRLRWEGRDHASRYHVSLSHDGSGWRHARTVQDGNGGDDWIALPESEARYVALDLVEGPTRRFALAEVQVQPLAFAATPNDFIAAIAAQSPRGHFPRGFRGEQPYWTVLGLDGGLQQGLLGEDGALEVARGGFSLEPFVLVDGALATWADVETGQSLEDGDLPIPTVHWRRADLSLDVTAFAHGEPRESQLVARYRLANPGGKAREYTLALAVQPFQVNPPAQFLNTPGGVSPIRSLAIDGGTVSVDGRPRVFAKQLPGAAFATSFDGGMVASHLAAGTRPPARSVVDPEGLASGVLLYRMRLAPWEARTVEVMVPLTGTGALARRWWDGAQLQEETAAMWRSRLDRVSFSLPPQGRPVADALRTALAHMLVSRTGPRLQPGTRSYARSWIRDGAMIAEGLLRLGHADVVREYLEWYAPYQFDSGKVPCCVDDRGSDPVPENDSHGQLVFAIAEYWRHTGDDAFLERMWPHVEAAWRYMEELSRSERTAANRRRDRAFYGMMPASISHEGYSAKPMHSYWDNFWALRGYKDAVEVARALGREEDAKRMAEARDRFQADLLDSLRAATRRHGIDYLPGAAELGDFDPTSTTIALAPSGEQARLPHELLHGTFERYWRHFTARRDGRMEWKDYTPYEWRNVGAFVRLGWRGRAKEAFDWFFAHRTPRAWNQWAEVVSRTPRAPFFVGDLPHAWVASDFVRSTLDMFAYAREHDDSLVLAAGIPAEWLEGEGVGIAGLRTPAGPLSYRLKRVDGVLVLEVDDTGVRLPAGGMVLPWPLDGAPGATTVNGAPAEWEDRELRIRALPARVEVALP</sequence>
<comment type="caution">
    <text evidence="3">The sequence shown here is derived from an EMBL/GenBank/DDBJ whole genome shotgun (WGS) entry which is preliminary data.</text>
</comment>
<dbReference type="Proteomes" id="UP000315949">
    <property type="component" value="Unassembled WGS sequence"/>
</dbReference>
<feature type="region of interest" description="Disordered" evidence="1">
    <location>
        <begin position="1"/>
        <end position="21"/>
    </location>
</feature>
<dbReference type="InterPro" id="IPR035396">
    <property type="entry name" value="Bac_rhamnosid6H"/>
</dbReference>
<dbReference type="AlphaFoldDB" id="A0A5C5U8C4"/>
<dbReference type="GO" id="GO:0005975">
    <property type="term" value="P:carbohydrate metabolic process"/>
    <property type="evidence" value="ECO:0007669"/>
    <property type="project" value="InterPro"/>
</dbReference>
<dbReference type="SUPFAM" id="SSF49785">
    <property type="entry name" value="Galactose-binding domain-like"/>
    <property type="match status" value="2"/>
</dbReference>
<organism evidence="3 4">
    <name type="scientific">Luteimonas wenzhouensis</name>
    <dbReference type="NCBI Taxonomy" id="2599615"/>
    <lineage>
        <taxon>Bacteria</taxon>
        <taxon>Pseudomonadati</taxon>
        <taxon>Pseudomonadota</taxon>
        <taxon>Gammaproteobacteria</taxon>
        <taxon>Lysobacterales</taxon>
        <taxon>Lysobacteraceae</taxon>
        <taxon>Luteimonas</taxon>
    </lineage>
</organism>
<gene>
    <name evidence="3" type="ORF">FQY79_01105</name>
</gene>
<dbReference type="Pfam" id="PF00754">
    <property type="entry name" value="F5_F8_type_C"/>
    <property type="match status" value="1"/>
</dbReference>
<dbReference type="Gene3D" id="1.50.10.10">
    <property type="match status" value="1"/>
</dbReference>
<feature type="domain" description="F5/8 type C" evidence="2">
    <location>
        <begin position="165"/>
        <end position="301"/>
    </location>
</feature>
<evidence type="ECO:0000313" key="3">
    <source>
        <dbReference type="EMBL" id="TWT22199.1"/>
    </source>
</evidence>
<dbReference type="EMBL" id="VOHE01000001">
    <property type="protein sequence ID" value="TWT22199.1"/>
    <property type="molecule type" value="Genomic_DNA"/>
</dbReference>
<keyword evidence="4" id="KW-1185">Reference proteome</keyword>
<dbReference type="InterPro" id="IPR000421">
    <property type="entry name" value="FA58C"/>
</dbReference>
<evidence type="ECO:0000259" key="2">
    <source>
        <dbReference type="PROSITE" id="PS50022"/>
    </source>
</evidence>